<evidence type="ECO:0008006" key="7">
    <source>
        <dbReference type="Google" id="ProtNLM"/>
    </source>
</evidence>
<dbReference type="Pfam" id="PF05378">
    <property type="entry name" value="Hydant_A_N"/>
    <property type="match status" value="1"/>
</dbReference>
<dbReference type="Gene3D" id="3.40.1610.10">
    <property type="entry name" value="CV3147-like domain"/>
    <property type="match status" value="1"/>
</dbReference>
<feature type="domain" description="Hydantoinase/oxoprolinase N-terminal" evidence="2">
    <location>
        <begin position="9"/>
        <end position="189"/>
    </location>
</feature>
<dbReference type="AlphaFoldDB" id="A0A067Q0H3"/>
<dbReference type="STRING" id="933084.A0A067Q0H3"/>
<dbReference type="InParanoid" id="A0A067Q0H3"/>
<gene>
    <name evidence="5" type="ORF">JAAARDRAFT_191812</name>
</gene>
<dbReference type="Proteomes" id="UP000027265">
    <property type="component" value="Unassembled WGS sequence"/>
</dbReference>
<proteinExistence type="predicted"/>
<reference evidence="6" key="1">
    <citation type="journal article" date="2014" name="Proc. Natl. Acad. Sci. U.S.A.">
        <title>Extensive sampling of basidiomycete genomes demonstrates inadequacy of the white-rot/brown-rot paradigm for wood decay fungi.</title>
        <authorList>
            <person name="Riley R."/>
            <person name="Salamov A.A."/>
            <person name="Brown D.W."/>
            <person name="Nagy L.G."/>
            <person name="Floudas D."/>
            <person name="Held B.W."/>
            <person name="Levasseur A."/>
            <person name="Lombard V."/>
            <person name="Morin E."/>
            <person name="Otillar R."/>
            <person name="Lindquist E.A."/>
            <person name="Sun H."/>
            <person name="LaButti K.M."/>
            <person name="Schmutz J."/>
            <person name="Jabbour D."/>
            <person name="Luo H."/>
            <person name="Baker S.E."/>
            <person name="Pisabarro A.G."/>
            <person name="Walton J.D."/>
            <person name="Blanchette R.A."/>
            <person name="Henrissat B."/>
            <person name="Martin F."/>
            <person name="Cullen D."/>
            <person name="Hibbett D.S."/>
            <person name="Grigoriev I.V."/>
        </authorList>
    </citation>
    <scope>NUCLEOTIDE SEQUENCE [LARGE SCALE GENOMIC DNA]</scope>
    <source>
        <strain evidence="6">MUCL 33604</strain>
    </source>
</reference>
<dbReference type="InterPro" id="IPR027479">
    <property type="entry name" value="S-Me-THD_N_sf"/>
</dbReference>
<dbReference type="GO" id="GO:0016787">
    <property type="term" value="F:hydrolase activity"/>
    <property type="evidence" value="ECO:0007669"/>
    <property type="project" value="InterPro"/>
</dbReference>
<dbReference type="Pfam" id="PF06032">
    <property type="entry name" value="S-Me-THD_N"/>
    <property type="match status" value="1"/>
</dbReference>
<dbReference type="PANTHER" id="PTHR11365:SF10">
    <property type="entry name" value="HYDANTOINASE_OXOPROLINASE"/>
    <property type="match status" value="1"/>
</dbReference>
<dbReference type="OrthoDB" id="5404895at2759"/>
<accession>A0A067Q0H3</accession>
<dbReference type="InterPro" id="IPR002821">
    <property type="entry name" value="Hydantoinase_A"/>
</dbReference>
<evidence type="ECO:0000259" key="1">
    <source>
        <dbReference type="Pfam" id="PF01968"/>
    </source>
</evidence>
<dbReference type="InterPro" id="IPR048350">
    <property type="entry name" value="S-Me-THD-like_C"/>
</dbReference>
<evidence type="ECO:0000259" key="3">
    <source>
        <dbReference type="Pfam" id="PF06032"/>
    </source>
</evidence>
<evidence type="ECO:0000259" key="4">
    <source>
        <dbReference type="Pfam" id="PF20906"/>
    </source>
</evidence>
<dbReference type="InterPro" id="IPR010318">
    <property type="entry name" value="S-Me-THD_N"/>
</dbReference>
<dbReference type="FunFam" id="3.40.1610.10:FF:000001">
    <property type="entry name" value="Hydantoinase, putative"/>
    <property type="match status" value="1"/>
</dbReference>
<dbReference type="Pfam" id="PF01968">
    <property type="entry name" value="Hydantoinase_A"/>
    <property type="match status" value="1"/>
</dbReference>
<name>A0A067Q0H3_9AGAM</name>
<feature type="domain" description="S-Me-THD-like C-terminal" evidence="4">
    <location>
        <begin position="778"/>
        <end position="1000"/>
    </location>
</feature>
<evidence type="ECO:0000259" key="2">
    <source>
        <dbReference type="Pfam" id="PF05378"/>
    </source>
</evidence>
<feature type="domain" description="S-Me-THD N-terminal" evidence="3">
    <location>
        <begin position="616"/>
        <end position="775"/>
    </location>
</feature>
<protein>
    <recommendedName>
        <fullName evidence="7">Hydantoinase/oxoprolinase</fullName>
    </recommendedName>
</protein>
<dbReference type="InterPro" id="IPR024071">
    <property type="entry name" value="S-Me-THD_C_sf"/>
</dbReference>
<dbReference type="InterPro" id="IPR043129">
    <property type="entry name" value="ATPase_NBD"/>
</dbReference>
<dbReference type="Gene3D" id="2.40.390.10">
    <property type="entry name" value="CV3147-like"/>
    <property type="match status" value="1"/>
</dbReference>
<feature type="domain" description="Hydantoinase A/oxoprolinase" evidence="1">
    <location>
        <begin position="209"/>
        <end position="397"/>
    </location>
</feature>
<organism evidence="5 6">
    <name type="scientific">Jaapia argillacea MUCL 33604</name>
    <dbReference type="NCBI Taxonomy" id="933084"/>
    <lineage>
        <taxon>Eukaryota</taxon>
        <taxon>Fungi</taxon>
        <taxon>Dikarya</taxon>
        <taxon>Basidiomycota</taxon>
        <taxon>Agaricomycotina</taxon>
        <taxon>Agaricomycetes</taxon>
        <taxon>Agaricomycetidae</taxon>
        <taxon>Jaapiales</taxon>
        <taxon>Jaapiaceae</taxon>
        <taxon>Jaapia</taxon>
    </lineage>
</organism>
<keyword evidence="6" id="KW-1185">Reference proteome</keyword>
<dbReference type="InterPro" id="IPR045079">
    <property type="entry name" value="Oxoprolinase-like"/>
</dbReference>
<dbReference type="InterPro" id="IPR008040">
    <property type="entry name" value="Hydant_A_N"/>
</dbReference>
<dbReference type="SUPFAM" id="SSF53067">
    <property type="entry name" value="Actin-like ATPase domain"/>
    <property type="match status" value="2"/>
</dbReference>
<dbReference type="PANTHER" id="PTHR11365">
    <property type="entry name" value="5-OXOPROLINASE RELATED"/>
    <property type="match status" value="1"/>
</dbReference>
<dbReference type="HOGENOM" id="CLU_007154_0_0_1"/>
<dbReference type="Pfam" id="PF20906">
    <property type="entry name" value="S-Me-THD_C"/>
    <property type="match status" value="1"/>
</dbReference>
<evidence type="ECO:0000313" key="6">
    <source>
        <dbReference type="Proteomes" id="UP000027265"/>
    </source>
</evidence>
<dbReference type="SUPFAM" id="SSF160991">
    <property type="entry name" value="CV3147-like"/>
    <property type="match status" value="1"/>
</dbReference>
<evidence type="ECO:0000313" key="5">
    <source>
        <dbReference type="EMBL" id="KDQ60434.1"/>
    </source>
</evidence>
<sequence>MTIPQKTIRIGVDVGGTNTDSVLLDTQALHSTTRGVIAHHKTATTPNVTDGIETAVLAVLQQSAIPLDSIACLIVGTTHFINAVVEHDARRLSKVAVIRLSKSFTREVPPFSDFPMELKEIMNGYCAYVDGGLHIDGSQEAPVDENQVVRECRAIKERGITSIVVAGVYSPIDDHHQQESKVREIILRELPGVDVVCSHQVSNIGFLERENASILNASILKFARRTIRGFKSAMRRLNLQACPLYLTQNDGTLVDATSAARLPIRTFSSGATNSMRGAAYLGGLDNGGKGEGRTSTIVVDIGGTTTDVGVLLPSGFPRQASAYVTVAGVRINYSMPHLESIGLGGGSIVRVQDGGGESNRGPITTVGPDSVGHFLTTEAKVFGGEVLTATDITVAAGTPLGNPSLVRDLDQTIVEHAQARVKALLEGVIDIMKTSPEPLPVLLVGGGSIIAPTNLAGVSKLICPPFHDVANAVGAAISKVGGTVDLIQNTAEQTLASAVERAKEMALSRAVANGARKGSAEVVEVETIPLQYVANQVRIIVKAVGELDGISEGNDVDEEPVDAGVEEADLVPERRKAVKAQVKDMPSAAVDVDAYHPRVLTSKTSRHPEWIVSEVDVAWLADGCYVLGCAGGGSPFPEYIQLRDQLRQGHTIRIIDASHLHPDANIYWGGHMGSPAVSVERLAANETIDAIRELMDYLRHDSFDAVMGLEIGGANGLQPLLLGSTKFFDRPVIDADWMGRAYPTYWQTTLCVHETGQLVPCAIASGDGKHILMTKTTDDEIVDRALRASCSEMGSRVGMAAKPTTTDRVRNYGVMNTLSLAWRIGRCIARAKARNTLNRVAEQIVDEIGGTKSAKILFRGKIVAVERRLIKGHSYGEITIQQLPEEDEEDRGSSVAAYGSGYEPVVTGGQLKIPFKNENIYAAHHPSPTSPPRYIAMVPDLISVLDSQSGKALGVPEFRYGLKVTVLGITCSPRWSATKRGLEIGGTGAFGYPDIGYVPLGVFVEPKSVVLEYA</sequence>
<dbReference type="EMBL" id="KL197714">
    <property type="protein sequence ID" value="KDQ60434.1"/>
    <property type="molecule type" value="Genomic_DNA"/>
</dbReference>